<evidence type="ECO:0000256" key="1">
    <source>
        <dbReference type="SAM" id="Coils"/>
    </source>
</evidence>
<keyword evidence="2" id="KW-0472">Membrane</keyword>
<evidence type="ECO:0000313" key="4">
    <source>
        <dbReference type="EMBL" id="KAF8822213.1"/>
    </source>
</evidence>
<keyword evidence="2" id="KW-0812">Transmembrane</keyword>
<dbReference type="Proteomes" id="UP000823046">
    <property type="component" value="Unassembled WGS sequence"/>
</dbReference>
<organism evidence="4 5">
    <name type="scientific">Cardiosporidium cionae</name>
    <dbReference type="NCBI Taxonomy" id="476202"/>
    <lineage>
        <taxon>Eukaryota</taxon>
        <taxon>Sar</taxon>
        <taxon>Alveolata</taxon>
        <taxon>Apicomplexa</taxon>
        <taxon>Aconoidasida</taxon>
        <taxon>Nephromycida</taxon>
        <taxon>Cardiosporidium</taxon>
    </lineage>
</organism>
<feature type="transmembrane region" description="Helical" evidence="2">
    <location>
        <begin position="226"/>
        <end position="246"/>
    </location>
</feature>
<keyword evidence="2" id="KW-1133">Transmembrane helix</keyword>
<evidence type="ECO:0000256" key="2">
    <source>
        <dbReference type="SAM" id="Phobius"/>
    </source>
</evidence>
<dbReference type="SMART" id="SM00397">
    <property type="entry name" value="t_SNARE"/>
    <property type="match status" value="1"/>
</dbReference>
<dbReference type="Gene3D" id="1.20.5.110">
    <property type="match status" value="1"/>
</dbReference>
<dbReference type="PROSITE" id="PS50192">
    <property type="entry name" value="T_SNARE"/>
    <property type="match status" value="1"/>
</dbReference>
<name>A0ABQ7JE34_9APIC</name>
<feature type="coiled-coil region" evidence="1">
    <location>
        <begin position="42"/>
        <end position="101"/>
    </location>
</feature>
<evidence type="ECO:0000259" key="3">
    <source>
        <dbReference type="PROSITE" id="PS50192"/>
    </source>
</evidence>
<feature type="domain" description="T-SNARE coiled-coil homology" evidence="3">
    <location>
        <begin position="156"/>
        <end position="218"/>
    </location>
</feature>
<accession>A0ABQ7JE34</accession>
<comment type="caution">
    <text evidence="4">The sequence shown here is derived from an EMBL/GenBank/DDBJ whole genome shotgun (WGS) entry which is preliminary data.</text>
</comment>
<dbReference type="CDD" id="cd15841">
    <property type="entry name" value="SNARE_Qc"/>
    <property type="match status" value="1"/>
</dbReference>
<dbReference type="SUPFAM" id="SSF58038">
    <property type="entry name" value="SNARE fusion complex"/>
    <property type="match status" value="1"/>
</dbReference>
<keyword evidence="1" id="KW-0175">Coiled coil</keyword>
<evidence type="ECO:0000313" key="5">
    <source>
        <dbReference type="Proteomes" id="UP000823046"/>
    </source>
</evidence>
<dbReference type="EMBL" id="JADAQX010000072">
    <property type="protein sequence ID" value="KAF8822213.1"/>
    <property type="molecule type" value="Genomic_DNA"/>
</dbReference>
<reference evidence="4 5" key="1">
    <citation type="journal article" date="2020" name="bioRxiv">
        <title>Metabolic contributions of an alphaproteobacterial endosymbiont in the apicomplexan Cardiosporidium cionae.</title>
        <authorList>
            <person name="Hunter E.S."/>
            <person name="Paight C.J."/>
            <person name="Lane C.E."/>
        </authorList>
    </citation>
    <scope>NUCLEOTIDE SEQUENCE [LARGE SCALE GENOMIC DNA]</scope>
    <source>
        <strain evidence="4">ESH_2018</strain>
    </source>
</reference>
<dbReference type="InterPro" id="IPR000727">
    <property type="entry name" value="T_SNARE_dom"/>
</dbReference>
<sequence>MNSLNYWMRDYHRANKLAERIKELMQSQQGESQSAQGRAMKAAATRGLLAELNEQIVDLESSLHHWGAKVPTSQTFSTDQIESLRLELYTLKKKHSELQNTCKFATAMKSNGSEENSLVNPYLSTAQQDVKTSSQENGTLALFSTISDLKVVELQERMYYYQDQQLDYIQGKVGTIKNVTNKIGDEIELQGNIINEVTQKIDSAQMRITRTRRLLQWAQKRDGSTCFLVILLLILIVTLILVSVLLK</sequence>
<keyword evidence="5" id="KW-1185">Reference proteome</keyword>
<proteinExistence type="predicted"/>
<protein>
    <submittedName>
        <fullName evidence="4">SnaRE domain-containing protein</fullName>
    </submittedName>
</protein>
<gene>
    <name evidence="4" type="ORF">IE077_000782</name>
</gene>